<comment type="function">
    <text evidence="1">Involved in peptidoglycan biosynthesis. Transports lipid-linked peptidoglycan precursors from the inner to the outer leaflet of the cytoplasmic membrane.</text>
</comment>
<dbReference type="GO" id="GO:0015648">
    <property type="term" value="F:lipid-linked peptidoglycan transporter activity"/>
    <property type="evidence" value="ECO:0007669"/>
    <property type="project" value="UniProtKB-UniRule"/>
</dbReference>
<keyword evidence="1" id="KW-1003">Cell membrane</keyword>
<protein>
    <recommendedName>
        <fullName evidence="1">Lipid II flippase Amj</fullName>
    </recommendedName>
</protein>
<feature type="transmembrane region" description="Helical" evidence="1">
    <location>
        <begin position="6"/>
        <end position="23"/>
    </location>
</feature>
<dbReference type="RefSeq" id="WP_126143282.1">
    <property type="nucleotide sequence ID" value="NZ_RXHU01000066.1"/>
</dbReference>
<dbReference type="GO" id="GO:0009252">
    <property type="term" value="P:peptidoglycan biosynthetic process"/>
    <property type="evidence" value="ECO:0007669"/>
    <property type="project" value="UniProtKB-UniRule"/>
</dbReference>
<keyword evidence="1" id="KW-0961">Cell wall biogenesis/degradation</keyword>
<keyword evidence="1" id="KW-0812">Transmembrane</keyword>
<dbReference type="EMBL" id="RXHU01000066">
    <property type="protein sequence ID" value="RTE07119.1"/>
    <property type="molecule type" value="Genomic_DNA"/>
</dbReference>
<comment type="similarity">
    <text evidence="1">Belongs to the Amj family.</text>
</comment>
<keyword evidence="1" id="KW-0573">Peptidoglycan synthesis</keyword>
<keyword evidence="1" id="KW-0813">Transport</keyword>
<dbReference type="AlphaFoldDB" id="A0A430J9G5"/>
<dbReference type="GO" id="GO:0008360">
    <property type="term" value="P:regulation of cell shape"/>
    <property type="evidence" value="ECO:0007669"/>
    <property type="project" value="UniProtKB-KW"/>
</dbReference>
<keyword evidence="3" id="KW-1185">Reference proteome</keyword>
<dbReference type="UniPathway" id="UPA00219"/>
<feature type="transmembrane region" description="Helical" evidence="1">
    <location>
        <begin position="239"/>
        <end position="260"/>
    </location>
</feature>
<dbReference type="HAMAP" id="MF_02077">
    <property type="entry name" value="Amj_flippase"/>
    <property type="match status" value="1"/>
</dbReference>
<dbReference type="InterPro" id="IPR021260">
    <property type="entry name" value="Amj"/>
</dbReference>
<feature type="transmembrane region" description="Helical" evidence="1">
    <location>
        <begin position="155"/>
        <end position="177"/>
    </location>
</feature>
<dbReference type="GO" id="GO:0005886">
    <property type="term" value="C:plasma membrane"/>
    <property type="evidence" value="ECO:0007669"/>
    <property type="project" value="UniProtKB-SubCell"/>
</dbReference>
<organism evidence="2 3">
    <name type="scientific">Paenibacillus whitsoniae</name>
    <dbReference type="NCBI Taxonomy" id="2496558"/>
    <lineage>
        <taxon>Bacteria</taxon>
        <taxon>Bacillati</taxon>
        <taxon>Bacillota</taxon>
        <taxon>Bacilli</taxon>
        <taxon>Bacillales</taxon>
        <taxon>Paenibacillaceae</taxon>
        <taxon>Paenibacillus</taxon>
    </lineage>
</organism>
<dbReference type="GO" id="GO:0071555">
    <property type="term" value="P:cell wall organization"/>
    <property type="evidence" value="ECO:0007669"/>
    <property type="project" value="UniProtKB-KW"/>
</dbReference>
<proteinExistence type="inferred from homology"/>
<keyword evidence="1" id="KW-0472">Membrane</keyword>
<dbReference type="Proteomes" id="UP000276128">
    <property type="component" value="Unassembled WGS sequence"/>
</dbReference>
<comment type="subcellular location">
    <subcellularLocation>
        <location evidence="1">Cell membrane</location>
        <topology evidence="1">Multi-pass membrane protein</topology>
    </subcellularLocation>
</comment>
<evidence type="ECO:0000256" key="1">
    <source>
        <dbReference type="HAMAP-Rule" id="MF_02077"/>
    </source>
</evidence>
<comment type="caution">
    <text evidence="2">The sequence shown here is derived from an EMBL/GenBank/DDBJ whole genome shotgun (WGS) entry which is preliminary data.</text>
</comment>
<dbReference type="Pfam" id="PF10997">
    <property type="entry name" value="Amj"/>
    <property type="match status" value="1"/>
</dbReference>
<reference evidence="2 3" key="1">
    <citation type="submission" date="2018-12" db="EMBL/GenBank/DDBJ databases">
        <title>Bacillus ochoae sp. nov., Paenibacillus whitsoniae sp. nov., Paenibacillus spiritus sp. nov. Isolated from the Mars Exploration Rover during spacecraft assembly.</title>
        <authorList>
            <person name="Seuylemezian A."/>
            <person name="Vaishampayan P."/>
        </authorList>
    </citation>
    <scope>NUCLEOTIDE SEQUENCE [LARGE SCALE GENOMIC DNA]</scope>
    <source>
        <strain evidence="2 3">MER 54</strain>
    </source>
</reference>
<evidence type="ECO:0000313" key="2">
    <source>
        <dbReference type="EMBL" id="RTE07119.1"/>
    </source>
</evidence>
<keyword evidence="1" id="KW-0133">Cell shape</keyword>
<dbReference type="OrthoDB" id="7888986at2"/>
<comment type="pathway">
    <text evidence="1">Cell wall biogenesis; peptidoglycan biosynthesis.</text>
</comment>
<evidence type="ECO:0000313" key="3">
    <source>
        <dbReference type="Proteomes" id="UP000276128"/>
    </source>
</evidence>
<keyword evidence="1" id="KW-1133">Transmembrane helix</keyword>
<feature type="transmembrane region" description="Helical" evidence="1">
    <location>
        <begin position="35"/>
        <end position="58"/>
    </location>
</feature>
<accession>A0A430J9G5</accession>
<sequence length="264" mass="29200">MLTTLITVFLLTMVIHTAETLSYSIRYAGVKVNKLAVALSLVGIVVLVSRTANLIQAPMTAHFVDYAKRHTEFDLLEFLRISLFASSIGTIIGIALFPSCIHLSARVIARLEVTGSIPKLISSVTVQQLKNTTKYIRKPKFRISEFRYLGVSKRFLFINIVVTAFYSVGVLASLYAAHLLPDHATTASQASGLINGVATILLTIFIDPQLGLITDKALHDEKRRDQLGKIYALLMTTRFLGTLLAQVFLVPSALFIGWIVKLFF</sequence>
<feature type="transmembrane region" description="Helical" evidence="1">
    <location>
        <begin position="197"/>
        <end position="218"/>
    </location>
</feature>
<feature type="transmembrane region" description="Helical" evidence="1">
    <location>
        <begin position="78"/>
        <end position="101"/>
    </location>
</feature>
<name>A0A430J9G5_9BACL</name>
<gene>
    <name evidence="1" type="primary">amj</name>
    <name evidence="2" type="ORF">EJQ19_21415</name>
</gene>